<keyword evidence="3" id="KW-0378">Hydrolase</keyword>
<dbReference type="InterPro" id="IPR048923">
    <property type="entry name" value="RE_NgoFVII_C"/>
</dbReference>
<dbReference type="Proteomes" id="UP000234462">
    <property type="component" value="Unassembled WGS sequence"/>
</dbReference>
<dbReference type="Gene3D" id="3.30.870.10">
    <property type="entry name" value="Endonuclease Chain A"/>
    <property type="match status" value="1"/>
</dbReference>
<organism evidence="3 4">
    <name type="scientific">Brevibacterium jeotgali</name>
    <dbReference type="NCBI Taxonomy" id="1262550"/>
    <lineage>
        <taxon>Bacteria</taxon>
        <taxon>Bacillati</taxon>
        <taxon>Actinomycetota</taxon>
        <taxon>Actinomycetes</taxon>
        <taxon>Micrococcales</taxon>
        <taxon>Brevibacteriaceae</taxon>
        <taxon>Brevibacterium</taxon>
    </lineage>
</organism>
<evidence type="ECO:0000313" key="3">
    <source>
        <dbReference type="EMBL" id="SMY11413.1"/>
    </source>
</evidence>
<dbReference type="InterPro" id="IPR019065">
    <property type="entry name" value="RE_NgoFVII_N"/>
</dbReference>
<dbReference type="AlphaFoldDB" id="A0A2H1L4U4"/>
<protein>
    <submittedName>
        <fullName evidence="3">NgoFVII restriction endonuclease</fullName>
    </submittedName>
</protein>
<dbReference type="EMBL" id="FXZM01000004">
    <property type="protein sequence ID" value="SMY11413.1"/>
    <property type="molecule type" value="Genomic_DNA"/>
</dbReference>
<keyword evidence="4" id="KW-1185">Reference proteome</keyword>
<dbReference type="Pfam" id="PF09565">
    <property type="entry name" value="RE_NgoFVII"/>
    <property type="match status" value="1"/>
</dbReference>
<feature type="domain" description="Restriction endonuclease type II NgoFVII C-terminal B3-like DNA-binding" evidence="2">
    <location>
        <begin position="144"/>
        <end position="257"/>
    </location>
</feature>
<name>A0A2H1L4U4_9MICO</name>
<proteinExistence type="predicted"/>
<dbReference type="GO" id="GO:0004519">
    <property type="term" value="F:endonuclease activity"/>
    <property type="evidence" value="ECO:0007669"/>
    <property type="project" value="UniProtKB-KW"/>
</dbReference>
<feature type="domain" description="Restriction endonuclease type II NgoFVII N-terminal" evidence="1">
    <location>
        <begin position="1"/>
        <end position="107"/>
    </location>
</feature>
<reference evidence="4" key="1">
    <citation type="submission" date="2017-03" db="EMBL/GenBank/DDBJ databases">
        <authorList>
            <person name="Monnet C."/>
        </authorList>
    </citation>
    <scope>NUCLEOTIDE SEQUENCE [LARGE SCALE GENOMIC DNA]</scope>
    <source>
        <strain evidence="4">SJ5-8</strain>
    </source>
</reference>
<accession>A0A2H1L4U4</accession>
<keyword evidence="3" id="KW-0540">Nuclease</keyword>
<keyword evidence="3" id="KW-0255">Endonuclease</keyword>
<sequence>MATAGGVSRGQHESFLAWSARLGGQLDIRYPSRSAQRPIHSKVYVWRDLAGQPISAFSGSANFTNPGLGIGGNTQENVLHSVDPTTAGEYVDIRTATSIDCNDPEVDEYISFPETADSNWAAEYEKADPASFTESHEFYLYSRMRKQSYADGAGVNWGRRKSRASQDEAYVAIPADIGRSDFFPPKNTPFTVMWDDGTSMVMRGASGSEPSGKDLTTLPSNSEFGRYLRKRLRVSPGARIDIEALIRYGRTHITAKKNPNGEYFFDFHPLSSSVDEEAQRILETRDESS</sequence>
<evidence type="ECO:0000313" key="4">
    <source>
        <dbReference type="Proteomes" id="UP000234462"/>
    </source>
</evidence>
<evidence type="ECO:0000259" key="2">
    <source>
        <dbReference type="Pfam" id="PF20731"/>
    </source>
</evidence>
<gene>
    <name evidence="3" type="ORF">BJEO58_00998</name>
</gene>
<evidence type="ECO:0000259" key="1">
    <source>
        <dbReference type="Pfam" id="PF09565"/>
    </source>
</evidence>
<dbReference type="Pfam" id="PF20731">
    <property type="entry name" value="RE_NgoFVII_C"/>
    <property type="match status" value="1"/>
</dbReference>